<dbReference type="InterPro" id="IPR013087">
    <property type="entry name" value="Znf_C2H2_type"/>
</dbReference>
<dbReference type="SUPFAM" id="SSF57667">
    <property type="entry name" value="beta-beta-alpha zinc fingers"/>
    <property type="match status" value="1"/>
</dbReference>
<dbReference type="Gene3D" id="3.30.160.60">
    <property type="entry name" value="Classic Zinc Finger"/>
    <property type="match status" value="1"/>
</dbReference>
<evidence type="ECO:0000256" key="2">
    <source>
        <dbReference type="SAM" id="MobiDB-lite"/>
    </source>
</evidence>
<dbReference type="GO" id="GO:0008270">
    <property type="term" value="F:zinc ion binding"/>
    <property type="evidence" value="ECO:0007669"/>
    <property type="project" value="UniProtKB-KW"/>
</dbReference>
<protein>
    <recommendedName>
        <fullName evidence="3">C2H2-type domain-containing protein</fullName>
    </recommendedName>
</protein>
<proteinExistence type="predicted"/>
<dbReference type="InterPro" id="IPR036236">
    <property type="entry name" value="Znf_C2H2_sf"/>
</dbReference>
<evidence type="ECO:0000259" key="3">
    <source>
        <dbReference type="PROSITE" id="PS50157"/>
    </source>
</evidence>
<feature type="region of interest" description="Disordered" evidence="2">
    <location>
        <begin position="118"/>
        <end position="172"/>
    </location>
</feature>
<keyword evidence="5" id="KW-1185">Reference proteome</keyword>
<comment type="caution">
    <text evidence="4">The sequence shown here is derived from an EMBL/GenBank/DDBJ whole genome shotgun (WGS) entry which is preliminary data.</text>
</comment>
<dbReference type="EMBL" id="BGPR01007554">
    <property type="protein sequence ID" value="GBN27779.1"/>
    <property type="molecule type" value="Genomic_DNA"/>
</dbReference>
<keyword evidence="1" id="KW-0862">Zinc</keyword>
<sequence length="172" mass="19400">MPRSLFLHDKIKISSAFLHPFRFRKAIPEGPREPLPTSSPSQIAKKACLKGCGNLVVGKEEITGFYCDVCNSLFSSAESLKSHRKTHSCMQQDRRHRCPECSYSSDKTTDIWKRLPTLPQEIQPRARSQKTPPPAHGTEGARLHHLRQAVHSETTVGEARARAQRREVLPLP</sequence>
<evidence type="ECO:0000313" key="4">
    <source>
        <dbReference type="EMBL" id="GBN27779.1"/>
    </source>
</evidence>
<gene>
    <name evidence="4" type="ORF">AVEN_5197_1</name>
</gene>
<evidence type="ECO:0000256" key="1">
    <source>
        <dbReference type="PROSITE-ProRule" id="PRU00042"/>
    </source>
</evidence>
<keyword evidence="1" id="KW-0479">Metal-binding</keyword>
<evidence type="ECO:0000313" key="5">
    <source>
        <dbReference type="Proteomes" id="UP000499080"/>
    </source>
</evidence>
<dbReference type="PROSITE" id="PS50157">
    <property type="entry name" value="ZINC_FINGER_C2H2_2"/>
    <property type="match status" value="1"/>
</dbReference>
<keyword evidence="1" id="KW-0863">Zinc-finger</keyword>
<name>A0A4Y2MMM2_ARAVE</name>
<dbReference type="AlphaFoldDB" id="A0A4Y2MMM2"/>
<feature type="compositionally biased region" description="Basic and acidic residues" evidence="2">
    <location>
        <begin position="159"/>
        <end position="172"/>
    </location>
</feature>
<reference evidence="4 5" key="1">
    <citation type="journal article" date="2019" name="Sci. Rep.">
        <title>Orb-weaving spider Araneus ventricosus genome elucidates the spidroin gene catalogue.</title>
        <authorList>
            <person name="Kono N."/>
            <person name="Nakamura H."/>
            <person name="Ohtoshi R."/>
            <person name="Moran D.A.P."/>
            <person name="Shinohara A."/>
            <person name="Yoshida Y."/>
            <person name="Fujiwara M."/>
            <person name="Mori M."/>
            <person name="Tomita M."/>
            <person name="Arakawa K."/>
        </authorList>
    </citation>
    <scope>NUCLEOTIDE SEQUENCE [LARGE SCALE GENOMIC DNA]</scope>
</reference>
<accession>A0A4Y2MMM2</accession>
<organism evidence="4 5">
    <name type="scientific">Araneus ventricosus</name>
    <name type="common">Orbweaver spider</name>
    <name type="synonym">Epeira ventricosa</name>
    <dbReference type="NCBI Taxonomy" id="182803"/>
    <lineage>
        <taxon>Eukaryota</taxon>
        <taxon>Metazoa</taxon>
        <taxon>Ecdysozoa</taxon>
        <taxon>Arthropoda</taxon>
        <taxon>Chelicerata</taxon>
        <taxon>Arachnida</taxon>
        <taxon>Araneae</taxon>
        <taxon>Araneomorphae</taxon>
        <taxon>Entelegynae</taxon>
        <taxon>Araneoidea</taxon>
        <taxon>Araneidae</taxon>
        <taxon>Araneus</taxon>
    </lineage>
</organism>
<dbReference type="Proteomes" id="UP000499080">
    <property type="component" value="Unassembled WGS sequence"/>
</dbReference>
<dbReference type="PROSITE" id="PS00028">
    <property type="entry name" value="ZINC_FINGER_C2H2_1"/>
    <property type="match status" value="1"/>
</dbReference>
<feature type="domain" description="C2H2-type" evidence="3">
    <location>
        <begin position="65"/>
        <end position="92"/>
    </location>
</feature>